<keyword evidence="4" id="KW-0732">Signal</keyword>
<dbReference type="SUPFAM" id="SSF48452">
    <property type="entry name" value="TPR-like"/>
    <property type="match status" value="1"/>
</dbReference>
<dbReference type="InterPro" id="IPR011990">
    <property type="entry name" value="TPR-like_helical_dom_sf"/>
</dbReference>
<dbReference type="InterPro" id="IPR001258">
    <property type="entry name" value="NHL_repeat"/>
</dbReference>
<dbReference type="SUPFAM" id="SSF101898">
    <property type="entry name" value="NHL repeat"/>
    <property type="match status" value="1"/>
</dbReference>
<dbReference type="PROSITE" id="PS51125">
    <property type="entry name" value="NHL"/>
    <property type="match status" value="1"/>
</dbReference>
<dbReference type="PROSITE" id="PS51257">
    <property type="entry name" value="PROKAR_LIPOPROTEIN"/>
    <property type="match status" value="1"/>
</dbReference>
<dbReference type="InterPro" id="IPR011042">
    <property type="entry name" value="6-blade_b-propeller_TolB-like"/>
</dbReference>
<keyword evidence="3" id="KW-0812">Transmembrane</keyword>
<organism evidence="5">
    <name type="scientific">uncultured bacterium Contig28b</name>
    <dbReference type="NCBI Taxonomy" id="1393549"/>
    <lineage>
        <taxon>Bacteria</taxon>
        <taxon>environmental samples</taxon>
    </lineage>
</organism>
<evidence type="ECO:0000256" key="2">
    <source>
        <dbReference type="PROSITE-ProRule" id="PRU00504"/>
    </source>
</evidence>
<feature type="repeat" description="NHL" evidence="2">
    <location>
        <begin position="130"/>
        <end position="160"/>
    </location>
</feature>
<protein>
    <submittedName>
        <fullName evidence="5">NHL repeat-containing protein</fullName>
    </submittedName>
</protein>
<keyword evidence="3" id="KW-1133">Transmembrane helix</keyword>
<evidence type="ECO:0000313" key="5">
    <source>
        <dbReference type="EMBL" id="AHF24507.1"/>
    </source>
</evidence>
<dbReference type="Gene3D" id="2.120.10.30">
    <property type="entry name" value="TolB, C-terminal domain"/>
    <property type="match status" value="1"/>
</dbReference>
<evidence type="ECO:0000256" key="3">
    <source>
        <dbReference type="SAM" id="Phobius"/>
    </source>
</evidence>
<keyword evidence="3" id="KW-0472">Membrane</keyword>
<dbReference type="EMBL" id="KC246796">
    <property type="protein sequence ID" value="AHF24507.1"/>
    <property type="molecule type" value="Genomic_DNA"/>
</dbReference>
<evidence type="ECO:0000256" key="4">
    <source>
        <dbReference type="SAM" id="SignalP"/>
    </source>
</evidence>
<feature type="signal peptide" evidence="4">
    <location>
        <begin position="1"/>
        <end position="33"/>
    </location>
</feature>
<keyword evidence="1" id="KW-0677">Repeat</keyword>
<accession>W0FNX3</accession>
<dbReference type="AlphaFoldDB" id="W0FNX3"/>
<name>W0FNX3_9BACT</name>
<feature type="transmembrane region" description="Helical" evidence="3">
    <location>
        <begin position="479"/>
        <end position="496"/>
    </location>
</feature>
<proteinExistence type="predicted"/>
<dbReference type="Gene3D" id="1.25.40.10">
    <property type="entry name" value="Tetratricopeptide repeat domain"/>
    <property type="match status" value="1"/>
</dbReference>
<evidence type="ECO:0000256" key="1">
    <source>
        <dbReference type="ARBA" id="ARBA00022737"/>
    </source>
</evidence>
<sequence length="516" mass="59388">MHHEEERRVKTIKRVLTMFCCLMVLTAASVSCADDGFSTSYTYTYDYWEDYQQSPDAYRVATVIDSMSLGLENLENIRISKAQSLYVRNNLIYLCDTNNNRIIEIERKGNNRFEVKRIIREMTGSSVNTFSSPYDVFADPDGNLYVADYGNQRIVMMDRNLNWKQDYIKPTDATFDQGQSFLPKKVVVDVAGRVYALCQNVNKGLVKYEADGTFSGFIGANTVSVSMAEYIWKRYFQTKEQRAQTENFVPTEYENIYIDDKGFIYATNIVFSEGDLKWDNAKPIRRLNSLGSDILIKNDRYPPIGDLNWVSGGSESTGPSRLVDITVMNDEIYVALDRVRGRLFGYDSQGVLLWAFGTTGNVEGAFTGAISVEHMGHDLLVLDQLENSVTLFQPTEYGQTIYSATEKYLEGEYDESADLWKDVLKMNANYPLAFRGIGRAILRQNQYVEAMDYFKLAHDRENYGRAFKLYRKEWVEQNIWWILLILAVILIVPLVIGKVRKTKWEVVMHEQSKVRK</sequence>
<feature type="chain" id="PRO_5004788812" evidence="4">
    <location>
        <begin position="34"/>
        <end position="516"/>
    </location>
</feature>
<reference evidence="5" key="1">
    <citation type="journal article" date="2013" name="PLoS ONE">
        <title>Metagenomic insights into the carbohydrate-active enzymes carried by the microorganisms adhering to solid digesta in the rumen of cows.</title>
        <authorList>
            <person name="Wang L."/>
            <person name="Hatem A."/>
            <person name="Catalyurek U.V."/>
            <person name="Morrison M."/>
            <person name="Yu Z."/>
        </authorList>
    </citation>
    <scope>NUCLEOTIDE SEQUENCE</scope>
</reference>